<dbReference type="EC" id="2.4.2.7" evidence="6 11"/>
<keyword evidence="14" id="KW-1185">Reference proteome</keyword>
<comment type="pathway">
    <text evidence="4 11">Purine metabolism; AMP biosynthesis via salvage pathway; AMP from adenine: step 1/1.</text>
</comment>
<accession>A0ABZ0VB81</accession>
<organism evidence="13 14">
    <name type="scientific">Microbacterium invictum</name>
    <dbReference type="NCBI Taxonomy" id="515415"/>
    <lineage>
        <taxon>Bacteria</taxon>
        <taxon>Bacillati</taxon>
        <taxon>Actinomycetota</taxon>
        <taxon>Actinomycetes</taxon>
        <taxon>Micrococcales</taxon>
        <taxon>Microbacteriaceae</taxon>
        <taxon>Microbacterium</taxon>
    </lineage>
</organism>
<feature type="domain" description="Phosphoribosyltransferase" evidence="12">
    <location>
        <begin position="48"/>
        <end position="154"/>
    </location>
</feature>
<keyword evidence="8 11" id="KW-0328">Glycosyltransferase</keyword>
<dbReference type="SUPFAM" id="SSF53271">
    <property type="entry name" value="PRTase-like"/>
    <property type="match status" value="1"/>
</dbReference>
<dbReference type="InterPro" id="IPR000836">
    <property type="entry name" value="PRTase_dom"/>
</dbReference>
<evidence type="ECO:0000256" key="7">
    <source>
        <dbReference type="ARBA" id="ARBA00022490"/>
    </source>
</evidence>
<evidence type="ECO:0000256" key="1">
    <source>
        <dbReference type="ARBA" id="ARBA00000868"/>
    </source>
</evidence>
<dbReference type="Proteomes" id="UP001324533">
    <property type="component" value="Chromosome"/>
</dbReference>
<evidence type="ECO:0000256" key="3">
    <source>
        <dbReference type="ARBA" id="ARBA00004496"/>
    </source>
</evidence>
<keyword evidence="9 11" id="KW-0808">Transferase</keyword>
<reference evidence="13 14" key="1">
    <citation type="submission" date="2023-06" db="EMBL/GenBank/DDBJ databases">
        <title>Rock-solubilizing bacteria, Microbacterium invictum, promotes re-establishment of vegetation in rocky wasteland by accelerating rock bio-weathering and reshaping soil bacterial community.</title>
        <authorList>
            <person name="Liu C."/>
        </authorList>
    </citation>
    <scope>NUCLEOTIDE SEQUENCE [LARGE SCALE GENOMIC DNA]</scope>
    <source>
        <strain evidence="13 14">X-18</strain>
    </source>
</reference>
<proteinExistence type="inferred from homology"/>
<dbReference type="PANTHER" id="PTHR32315">
    <property type="entry name" value="ADENINE PHOSPHORIBOSYLTRANSFERASE"/>
    <property type="match status" value="1"/>
</dbReference>
<dbReference type="InterPro" id="IPR005764">
    <property type="entry name" value="Ade_phspho_trans"/>
</dbReference>
<protein>
    <recommendedName>
        <fullName evidence="6 11">Adenine phosphoribosyltransferase</fullName>
        <shortName evidence="11">APRT</shortName>
        <ecNumber evidence="6 11">2.4.2.7</ecNumber>
    </recommendedName>
</protein>
<evidence type="ECO:0000256" key="5">
    <source>
        <dbReference type="ARBA" id="ARBA00008391"/>
    </source>
</evidence>
<comment type="function">
    <text evidence="2 11">Catalyzes a salvage reaction resulting in the formation of AMP, that is energically less costly than de novo synthesis.</text>
</comment>
<keyword evidence="7 11" id="KW-0963">Cytoplasm</keyword>
<dbReference type="InterPro" id="IPR050054">
    <property type="entry name" value="UPRTase/APRTase"/>
</dbReference>
<dbReference type="CDD" id="cd06223">
    <property type="entry name" value="PRTases_typeI"/>
    <property type="match status" value="1"/>
</dbReference>
<comment type="similarity">
    <text evidence="5 11">Belongs to the purine/pyrimidine phosphoribosyltransferase family.</text>
</comment>
<sequence>MNASGPLARAESLIAVIPDYPSPGIQFRDITPLLADADAFRAVIDALIAPFAGTFDVVAGVEARGFLLAAAAAIAADTGVVPVRKAGKLPRPAAAVDYALEYGQATIEVHDDLPRGARVLLVDDVLATGGTLAAAHELFTAVGAEVTGTAVLLELEALGGREVLGRVERDIHTVFRA</sequence>
<evidence type="ECO:0000256" key="10">
    <source>
        <dbReference type="ARBA" id="ARBA00022726"/>
    </source>
</evidence>
<dbReference type="Pfam" id="PF00156">
    <property type="entry name" value="Pribosyltran"/>
    <property type="match status" value="1"/>
</dbReference>
<dbReference type="NCBIfam" id="NF002636">
    <property type="entry name" value="PRK02304.1-5"/>
    <property type="match status" value="1"/>
</dbReference>
<name>A0ABZ0VB81_9MICO</name>
<dbReference type="GO" id="GO:0003999">
    <property type="term" value="F:adenine phosphoribosyltransferase activity"/>
    <property type="evidence" value="ECO:0007669"/>
    <property type="project" value="UniProtKB-EC"/>
</dbReference>
<dbReference type="RefSeq" id="WP_322410621.1">
    <property type="nucleotide sequence ID" value="NZ_CP139779.1"/>
</dbReference>
<evidence type="ECO:0000256" key="9">
    <source>
        <dbReference type="ARBA" id="ARBA00022679"/>
    </source>
</evidence>
<evidence type="ECO:0000256" key="2">
    <source>
        <dbReference type="ARBA" id="ARBA00003968"/>
    </source>
</evidence>
<dbReference type="InterPro" id="IPR029057">
    <property type="entry name" value="PRTase-like"/>
</dbReference>
<dbReference type="Gene3D" id="3.40.50.2020">
    <property type="match status" value="1"/>
</dbReference>
<dbReference type="HAMAP" id="MF_00004">
    <property type="entry name" value="Aden_phosphoribosyltr"/>
    <property type="match status" value="1"/>
</dbReference>
<dbReference type="NCBIfam" id="NF002634">
    <property type="entry name" value="PRK02304.1-3"/>
    <property type="match status" value="1"/>
</dbReference>
<gene>
    <name evidence="11" type="primary">apt</name>
    <name evidence="13" type="ORF">T9R20_00530</name>
</gene>
<keyword evidence="10 11" id="KW-0660">Purine salvage</keyword>
<dbReference type="PANTHER" id="PTHR32315:SF3">
    <property type="entry name" value="ADENINE PHOSPHORIBOSYLTRANSFERASE"/>
    <property type="match status" value="1"/>
</dbReference>
<evidence type="ECO:0000256" key="4">
    <source>
        <dbReference type="ARBA" id="ARBA00004659"/>
    </source>
</evidence>
<evidence type="ECO:0000256" key="11">
    <source>
        <dbReference type="HAMAP-Rule" id="MF_00004"/>
    </source>
</evidence>
<dbReference type="EMBL" id="CP139779">
    <property type="protein sequence ID" value="WQB70479.1"/>
    <property type="molecule type" value="Genomic_DNA"/>
</dbReference>
<comment type="catalytic activity">
    <reaction evidence="1 11">
        <text>AMP + diphosphate = 5-phospho-alpha-D-ribose 1-diphosphate + adenine</text>
        <dbReference type="Rhea" id="RHEA:16609"/>
        <dbReference type="ChEBI" id="CHEBI:16708"/>
        <dbReference type="ChEBI" id="CHEBI:33019"/>
        <dbReference type="ChEBI" id="CHEBI:58017"/>
        <dbReference type="ChEBI" id="CHEBI:456215"/>
        <dbReference type="EC" id="2.4.2.7"/>
    </reaction>
</comment>
<evidence type="ECO:0000256" key="6">
    <source>
        <dbReference type="ARBA" id="ARBA00011893"/>
    </source>
</evidence>
<evidence type="ECO:0000256" key="8">
    <source>
        <dbReference type="ARBA" id="ARBA00022676"/>
    </source>
</evidence>
<evidence type="ECO:0000313" key="14">
    <source>
        <dbReference type="Proteomes" id="UP001324533"/>
    </source>
</evidence>
<evidence type="ECO:0000259" key="12">
    <source>
        <dbReference type="Pfam" id="PF00156"/>
    </source>
</evidence>
<evidence type="ECO:0000313" key="13">
    <source>
        <dbReference type="EMBL" id="WQB70479.1"/>
    </source>
</evidence>
<comment type="subcellular location">
    <subcellularLocation>
        <location evidence="3 11">Cytoplasm</location>
    </subcellularLocation>
</comment>
<comment type="subunit">
    <text evidence="11">Homodimer.</text>
</comment>